<reference evidence="3 4" key="1">
    <citation type="submission" date="2015-01" db="EMBL/GenBank/DDBJ databases">
        <title>Evolution of Trichinella species and genotypes.</title>
        <authorList>
            <person name="Korhonen P.K."/>
            <person name="Edoardo P."/>
            <person name="Giuseppe L.R."/>
            <person name="Gasser R.B."/>
        </authorList>
    </citation>
    <scope>NUCLEOTIDE SEQUENCE [LARGE SCALE GENOMIC DNA]</scope>
    <source>
        <strain evidence="2">ISS176</strain>
        <strain evidence="1">ISS588</strain>
    </source>
</reference>
<dbReference type="Proteomes" id="UP000054805">
    <property type="component" value="Unassembled WGS sequence"/>
</dbReference>
<sequence>MVVMSSVRVVQMEFYKTAFRAINNVTNESSNNFLCTRRSKLILINVKFYFNILLKQKAFEESASSCNLNIFLHI</sequence>
<gene>
    <name evidence="1" type="ORF">T4B_10732</name>
    <name evidence="2" type="ORF">T4C_4009</name>
</gene>
<dbReference type="EMBL" id="JYDS01000384">
    <property type="protein sequence ID" value="KRZ09218.1"/>
    <property type="molecule type" value="Genomic_DNA"/>
</dbReference>
<proteinExistence type="predicted"/>
<evidence type="ECO:0000313" key="1">
    <source>
        <dbReference type="EMBL" id="KRZ09218.1"/>
    </source>
</evidence>
<name>A0A0V1J713_TRIPS</name>
<accession>A0A0V1J713</accession>
<comment type="caution">
    <text evidence="2">The sequence shown here is derived from an EMBL/GenBank/DDBJ whole genome shotgun (WGS) entry which is preliminary data.</text>
</comment>
<keyword evidence="3" id="KW-1185">Reference proteome</keyword>
<dbReference type="Proteomes" id="UP000054826">
    <property type="component" value="Unassembled WGS sequence"/>
</dbReference>
<protein>
    <submittedName>
        <fullName evidence="2">Uncharacterized protein</fullName>
    </submittedName>
</protein>
<organism evidence="2 4">
    <name type="scientific">Trichinella pseudospiralis</name>
    <name type="common">Parasitic roundworm</name>
    <dbReference type="NCBI Taxonomy" id="6337"/>
    <lineage>
        <taxon>Eukaryota</taxon>
        <taxon>Metazoa</taxon>
        <taxon>Ecdysozoa</taxon>
        <taxon>Nematoda</taxon>
        <taxon>Enoplea</taxon>
        <taxon>Dorylaimia</taxon>
        <taxon>Trichinellida</taxon>
        <taxon>Trichinellidae</taxon>
        <taxon>Trichinella</taxon>
    </lineage>
</organism>
<dbReference type="AlphaFoldDB" id="A0A0V1J713"/>
<evidence type="ECO:0000313" key="4">
    <source>
        <dbReference type="Proteomes" id="UP000054826"/>
    </source>
</evidence>
<evidence type="ECO:0000313" key="2">
    <source>
        <dbReference type="EMBL" id="KRZ30752.1"/>
    </source>
</evidence>
<evidence type="ECO:0000313" key="3">
    <source>
        <dbReference type="Proteomes" id="UP000054805"/>
    </source>
</evidence>
<dbReference type="EMBL" id="JYDV01000126">
    <property type="protein sequence ID" value="KRZ30752.1"/>
    <property type="molecule type" value="Genomic_DNA"/>
</dbReference>